<dbReference type="Proteomes" id="UP001162480">
    <property type="component" value="Chromosome 7"/>
</dbReference>
<evidence type="ECO:0000256" key="1">
    <source>
        <dbReference type="SAM" id="MobiDB-lite"/>
    </source>
</evidence>
<dbReference type="AlphaFoldDB" id="A0AA36B1X2"/>
<gene>
    <name evidence="2" type="ORF">OCTVUL_1B020134</name>
</gene>
<proteinExistence type="predicted"/>
<protein>
    <submittedName>
        <fullName evidence="2">Uncharacterized protein</fullName>
    </submittedName>
</protein>
<organism evidence="2 3">
    <name type="scientific">Octopus vulgaris</name>
    <name type="common">Common octopus</name>
    <dbReference type="NCBI Taxonomy" id="6645"/>
    <lineage>
        <taxon>Eukaryota</taxon>
        <taxon>Metazoa</taxon>
        <taxon>Spiralia</taxon>
        <taxon>Lophotrochozoa</taxon>
        <taxon>Mollusca</taxon>
        <taxon>Cephalopoda</taxon>
        <taxon>Coleoidea</taxon>
        <taxon>Octopodiformes</taxon>
        <taxon>Octopoda</taxon>
        <taxon>Incirrata</taxon>
        <taxon>Octopodidae</taxon>
        <taxon>Octopus</taxon>
    </lineage>
</organism>
<reference evidence="2" key="1">
    <citation type="submission" date="2023-08" db="EMBL/GenBank/DDBJ databases">
        <authorList>
            <person name="Alioto T."/>
            <person name="Alioto T."/>
            <person name="Gomez Garrido J."/>
        </authorList>
    </citation>
    <scope>NUCLEOTIDE SEQUENCE</scope>
</reference>
<accession>A0AA36B1X2</accession>
<evidence type="ECO:0000313" key="3">
    <source>
        <dbReference type="Proteomes" id="UP001162480"/>
    </source>
</evidence>
<evidence type="ECO:0000313" key="2">
    <source>
        <dbReference type="EMBL" id="CAI9725102.1"/>
    </source>
</evidence>
<feature type="compositionally biased region" description="Polar residues" evidence="1">
    <location>
        <begin position="1"/>
        <end position="12"/>
    </location>
</feature>
<dbReference type="EMBL" id="OX597820">
    <property type="protein sequence ID" value="CAI9725102.1"/>
    <property type="molecule type" value="Genomic_DNA"/>
</dbReference>
<feature type="region of interest" description="Disordered" evidence="1">
    <location>
        <begin position="1"/>
        <end position="25"/>
    </location>
</feature>
<name>A0AA36B1X2_OCTVU</name>
<sequence>MDLHNNNNNTSLYLKPESKSNGKPTHQAKIYHKELNIEGECQYLEGWPQKFKKCHGVKYLKICGENASVDYEAAENDRNEFAKVVSDEKLSPEQIDNSFVLALGSKKNLNNGR</sequence>
<keyword evidence="3" id="KW-1185">Reference proteome</keyword>